<dbReference type="PANTHER" id="PTHR39490">
    <property type="entry name" value="ARRESTIN DOMAIN-CONTAINING PROTEIN D"/>
    <property type="match status" value="1"/>
</dbReference>
<dbReference type="InterPro" id="IPR011989">
    <property type="entry name" value="ARM-like"/>
</dbReference>
<sequence length="470" mass="51815">MNPFGSSDNVKIDGTPVRLPVTIGNPAALSPSPTFQKPIWMPDTEADACLNCDLKFTQFRRKHHCRNCGKIFCSKCCLDKVPLPHFGINEPEKVCNNCKLIVELMNKAKSTEMDQKYEAVIGLSNMLKNTAGLSKVIECGGINTMLSIAVNGNNKIKSAVASALHCLAQSMMLNEFLVETGCLKVLKNFLSSDSSCSELFISDSLSALNLLCMDANIRVQVLKEGMIDVLLAVVISSSGVTSVFASRVLQLLVCNFEYHDFILQNHSSIISKLFGALENEDYQMQACVTKILMYFSAGSTPFREMIIQEDVSRDFPLLFLLKSSSQGVLVHIACIIANLAISINENYMHHYITGMCELLKFVNQENEELLSQIGRCLANIAESPSSALHIIHHLPIIISNLLKSPFEVPRVHACRLQVYLFSSELPGALDALSQSGLDEFIETVFDLPGITDIISGLLLRKVSRLSVCQK</sequence>
<dbReference type="InterPro" id="IPR013083">
    <property type="entry name" value="Znf_RING/FYVE/PHD"/>
</dbReference>
<gene>
    <name evidence="6" type="primary">fab1</name>
    <name evidence="6" type="ORF">CDAR_428091</name>
</gene>
<dbReference type="GO" id="GO:0008270">
    <property type="term" value="F:zinc ion binding"/>
    <property type="evidence" value="ECO:0007669"/>
    <property type="project" value="UniProtKB-KW"/>
</dbReference>
<dbReference type="SUPFAM" id="SSF48371">
    <property type="entry name" value="ARM repeat"/>
    <property type="match status" value="1"/>
</dbReference>
<reference evidence="6 7" key="1">
    <citation type="submission" date="2021-06" db="EMBL/GenBank/DDBJ databases">
        <title>Caerostris darwini draft genome.</title>
        <authorList>
            <person name="Kono N."/>
            <person name="Arakawa K."/>
        </authorList>
    </citation>
    <scope>NUCLEOTIDE SEQUENCE [LARGE SCALE GENOMIC DNA]</scope>
</reference>
<dbReference type="InterPro" id="IPR017455">
    <property type="entry name" value="Znf_FYVE-rel"/>
</dbReference>
<dbReference type="InterPro" id="IPR000306">
    <property type="entry name" value="Znf_FYVE"/>
</dbReference>
<evidence type="ECO:0000256" key="3">
    <source>
        <dbReference type="ARBA" id="ARBA00022833"/>
    </source>
</evidence>
<evidence type="ECO:0000256" key="2">
    <source>
        <dbReference type="ARBA" id="ARBA00022771"/>
    </source>
</evidence>
<evidence type="ECO:0000259" key="5">
    <source>
        <dbReference type="PROSITE" id="PS50178"/>
    </source>
</evidence>
<dbReference type="SUPFAM" id="SSF57903">
    <property type="entry name" value="FYVE/PHD zinc finger"/>
    <property type="match status" value="1"/>
</dbReference>
<dbReference type="Gene3D" id="1.25.10.10">
    <property type="entry name" value="Leucine-rich Repeat Variant"/>
    <property type="match status" value="1"/>
</dbReference>
<dbReference type="Pfam" id="PF01363">
    <property type="entry name" value="FYVE"/>
    <property type="match status" value="1"/>
</dbReference>
<dbReference type="Proteomes" id="UP001054837">
    <property type="component" value="Unassembled WGS sequence"/>
</dbReference>
<organism evidence="6 7">
    <name type="scientific">Caerostris darwini</name>
    <dbReference type="NCBI Taxonomy" id="1538125"/>
    <lineage>
        <taxon>Eukaryota</taxon>
        <taxon>Metazoa</taxon>
        <taxon>Ecdysozoa</taxon>
        <taxon>Arthropoda</taxon>
        <taxon>Chelicerata</taxon>
        <taxon>Arachnida</taxon>
        <taxon>Araneae</taxon>
        <taxon>Araneomorphae</taxon>
        <taxon>Entelegynae</taxon>
        <taxon>Araneoidea</taxon>
        <taxon>Araneidae</taxon>
        <taxon>Caerostris</taxon>
    </lineage>
</organism>
<feature type="domain" description="FYVE-type" evidence="5">
    <location>
        <begin position="43"/>
        <end position="103"/>
    </location>
</feature>
<dbReference type="AlphaFoldDB" id="A0AAV4WI02"/>
<keyword evidence="7" id="KW-1185">Reference proteome</keyword>
<protein>
    <submittedName>
        <fullName evidence="6">1-phosphatidylinositol 3-phosphate 5-kinase</fullName>
    </submittedName>
</protein>
<evidence type="ECO:0000256" key="1">
    <source>
        <dbReference type="ARBA" id="ARBA00022723"/>
    </source>
</evidence>
<dbReference type="Gene3D" id="3.30.40.10">
    <property type="entry name" value="Zinc/RING finger domain, C3HC4 (zinc finger)"/>
    <property type="match status" value="1"/>
</dbReference>
<accession>A0AAV4WI02</accession>
<dbReference type="SMART" id="SM00064">
    <property type="entry name" value="FYVE"/>
    <property type="match status" value="1"/>
</dbReference>
<evidence type="ECO:0000313" key="7">
    <source>
        <dbReference type="Proteomes" id="UP001054837"/>
    </source>
</evidence>
<keyword evidence="3" id="KW-0862">Zinc</keyword>
<evidence type="ECO:0000313" key="6">
    <source>
        <dbReference type="EMBL" id="GIY82387.1"/>
    </source>
</evidence>
<evidence type="ECO:0000256" key="4">
    <source>
        <dbReference type="PROSITE-ProRule" id="PRU00091"/>
    </source>
</evidence>
<keyword evidence="1" id="KW-0479">Metal-binding</keyword>
<proteinExistence type="predicted"/>
<comment type="caution">
    <text evidence="6">The sequence shown here is derived from an EMBL/GenBank/DDBJ whole genome shotgun (WGS) entry which is preliminary data.</text>
</comment>
<dbReference type="InterPro" id="IPR052113">
    <property type="entry name" value="FYVE-type_Zinc_Finger"/>
</dbReference>
<dbReference type="PANTHER" id="PTHR39490:SF9">
    <property type="entry name" value="FYVE-TYPE DOMAIN-CONTAINING PROTEIN"/>
    <property type="match status" value="1"/>
</dbReference>
<dbReference type="InterPro" id="IPR011011">
    <property type="entry name" value="Znf_FYVE_PHD"/>
</dbReference>
<dbReference type="EMBL" id="BPLQ01014723">
    <property type="protein sequence ID" value="GIY82387.1"/>
    <property type="molecule type" value="Genomic_DNA"/>
</dbReference>
<dbReference type="InterPro" id="IPR016024">
    <property type="entry name" value="ARM-type_fold"/>
</dbReference>
<dbReference type="PROSITE" id="PS50178">
    <property type="entry name" value="ZF_FYVE"/>
    <property type="match status" value="1"/>
</dbReference>
<keyword evidence="2 4" id="KW-0863">Zinc-finger</keyword>
<name>A0AAV4WI02_9ARAC</name>